<accession>A0A915CUM4</accession>
<keyword evidence="3" id="KW-0805">Transcription regulation</keyword>
<dbReference type="PANTHER" id="PTHR10880:SF48">
    <property type="entry name" value="MORTALITY FACTOR 4 LIKE 2"/>
    <property type="match status" value="1"/>
</dbReference>
<dbReference type="Pfam" id="PF05712">
    <property type="entry name" value="MRG"/>
    <property type="match status" value="1"/>
</dbReference>
<dbReference type="InterPro" id="IPR008676">
    <property type="entry name" value="MRG"/>
</dbReference>
<dbReference type="GO" id="GO:0006355">
    <property type="term" value="P:regulation of DNA-templated transcription"/>
    <property type="evidence" value="ECO:0007669"/>
    <property type="project" value="InterPro"/>
</dbReference>
<dbReference type="GO" id="GO:0006325">
    <property type="term" value="P:chromatin organization"/>
    <property type="evidence" value="ECO:0007669"/>
    <property type="project" value="UniProtKB-KW"/>
</dbReference>
<keyword evidence="4" id="KW-0804">Transcription</keyword>
<name>A0A915CUM4_9BILA</name>
<dbReference type="Gene3D" id="1.10.274.30">
    <property type="entry name" value="MRG domain"/>
    <property type="match status" value="1"/>
</dbReference>
<feature type="compositionally biased region" description="Polar residues" evidence="6">
    <location>
        <begin position="221"/>
        <end position="230"/>
    </location>
</feature>
<keyword evidence="5" id="KW-0539">Nucleus</keyword>
<dbReference type="InterPro" id="IPR026541">
    <property type="entry name" value="MRG_dom"/>
</dbReference>
<feature type="compositionally biased region" description="Polar residues" evidence="6">
    <location>
        <begin position="246"/>
        <end position="256"/>
    </location>
</feature>
<proteinExistence type="predicted"/>
<comment type="subcellular location">
    <subcellularLocation>
        <location evidence="1">Nucleus</location>
    </subcellularLocation>
</comment>
<reference evidence="9" key="1">
    <citation type="submission" date="2022-11" db="UniProtKB">
        <authorList>
            <consortium name="WormBaseParasite"/>
        </authorList>
    </citation>
    <scope>IDENTIFICATION</scope>
</reference>
<dbReference type="WBParaSite" id="jg12820">
    <property type="protein sequence ID" value="jg12820"/>
    <property type="gene ID" value="jg12820"/>
</dbReference>
<evidence type="ECO:0000313" key="8">
    <source>
        <dbReference type="Proteomes" id="UP000887574"/>
    </source>
</evidence>
<feature type="compositionally biased region" description="Low complexity" evidence="6">
    <location>
        <begin position="163"/>
        <end position="175"/>
    </location>
</feature>
<feature type="compositionally biased region" description="Basic and acidic residues" evidence="6">
    <location>
        <begin position="233"/>
        <end position="244"/>
    </location>
</feature>
<evidence type="ECO:0000256" key="1">
    <source>
        <dbReference type="ARBA" id="ARBA00004123"/>
    </source>
</evidence>
<evidence type="ECO:0000313" key="9">
    <source>
        <dbReference type="WBParaSite" id="jg12820"/>
    </source>
</evidence>
<dbReference type="InterPro" id="IPR038217">
    <property type="entry name" value="MRG_C_sf"/>
</dbReference>
<dbReference type="AlphaFoldDB" id="A0A915CUM4"/>
<dbReference type="InterPro" id="IPR016197">
    <property type="entry name" value="Chromo-like_dom_sf"/>
</dbReference>
<keyword evidence="8" id="KW-1185">Reference proteome</keyword>
<feature type="compositionally biased region" description="Basic residues" evidence="6">
    <location>
        <begin position="181"/>
        <end position="194"/>
    </location>
</feature>
<protein>
    <submittedName>
        <fullName evidence="9">MRG domain-containing protein</fullName>
    </submittedName>
</protein>
<dbReference type="Gene3D" id="2.30.30.140">
    <property type="match status" value="1"/>
</dbReference>
<dbReference type="PANTHER" id="PTHR10880">
    <property type="entry name" value="MORTALITY FACTOR 4-LIKE PROTEIN"/>
    <property type="match status" value="1"/>
</dbReference>
<evidence type="ECO:0000256" key="3">
    <source>
        <dbReference type="ARBA" id="ARBA00023015"/>
    </source>
</evidence>
<dbReference type="PROSITE" id="PS51640">
    <property type="entry name" value="MRG"/>
    <property type="match status" value="1"/>
</dbReference>
<sequence>MEEEKLNQSCFVPDEKIRYPRSALIASVMKMGISELEEILRQKIVEKLGKEMPVSLVDKRDTTTERIQHDPVWRVGEKILCDWKGCGVFYEAEIITVKQYDDEPVYVVAYPGYKHGNEQVLQVEAFTRFLPITDENLRKAKAIIESAKKKAKEVRQSKGSGGRSVANSSIVSSRSTPVNRSLKKSTAKRGRKSVKQSDPKSADLLDSIHEEEEPESKRTKLSLQSDTNGDITEAVKESELERPKLSLQSAVNTSEDSVVPATPDSELPEGTVATAATGFGMLPKKLKEISEFDRQAVEIEYKLPNVPARISVTTIINGYIGFLKGSDVENFDQEQSVKANADMSTVVHDKSLVNSAILVAEELLKCFDKPTVEQLLYYYEKPFFQKLCESSLDMVTKQDDVKQNDGEAVGYLENGPEKHAKGSEAINVAEIPSLIGIPFLLRLIENFEDVLLEKNKWALTDTNSIVSLSHFINYLADRSGEFFSEYDDYHSPSPQYFEKIFAK</sequence>
<evidence type="ECO:0000256" key="6">
    <source>
        <dbReference type="SAM" id="MobiDB-lite"/>
    </source>
</evidence>
<feature type="region of interest" description="Disordered" evidence="6">
    <location>
        <begin position="152"/>
        <end position="269"/>
    </location>
</feature>
<evidence type="ECO:0000256" key="5">
    <source>
        <dbReference type="ARBA" id="ARBA00023242"/>
    </source>
</evidence>
<dbReference type="Proteomes" id="UP000887574">
    <property type="component" value="Unplaced"/>
</dbReference>
<feature type="domain" description="MRG" evidence="7">
    <location>
        <begin position="282"/>
        <end position="489"/>
    </location>
</feature>
<organism evidence="8 9">
    <name type="scientific">Ditylenchus dipsaci</name>
    <dbReference type="NCBI Taxonomy" id="166011"/>
    <lineage>
        <taxon>Eukaryota</taxon>
        <taxon>Metazoa</taxon>
        <taxon>Ecdysozoa</taxon>
        <taxon>Nematoda</taxon>
        <taxon>Chromadorea</taxon>
        <taxon>Rhabditida</taxon>
        <taxon>Tylenchina</taxon>
        <taxon>Tylenchomorpha</taxon>
        <taxon>Sphaerularioidea</taxon>
        <taxon>Anguinidae</taxon>
        <taxon>Anguininae</taxon>
        <taxon>Ditylenchus</taxon>
    </lineage>
</organism>
<dbReference type="GO" id="GO:0005634">
    <property type="term" value="C:nucleus"/>
    <property type="evidence" value="ECO:0007669"/>
    <property type="project" value="UniProtKB-SubCell"/>
</dbReference>
<feature type="compositionally biased region" description="Basic and acidic residues" evidence="6">
    <location>
        <begin position="195"/>
        <end position="208"/>
    </location>
</feature>
<dbReference type="SUPFAM" id="SSF54160">
    <property type="entry name" value="Chromo domain-like"/>
    <property type="match status" value="1"/>
</dbReference>
<evidence type="ECO:0000256" key="4">
    <source>
        <dbReference type="ARBA" id="ARBA00023163"/>
    </source>
</evidence>
<evidence type="ECO:0000259" key="7">
    <source>
        <dbReference type="Pfam" id="PF05712"/>
    </source>
</evidence>
<dbReference type="GO" id="GO:0035267">
    <property type="term" value="C:NuA4 histone acetyltransferase complex"/>
    <property type="evidence" value="ECO:0007669"/>
    <property type="project" value="TreeGrafter"/>
</dbReference>
<evidence type="ECO:0000256" key="2">
    <source>
        <dbReference type="ARBA" id="ARBA00022853"/>
    </source>
</evidence>
<keyword evidence="2" id="KW-0156">Chromatin regulator</keyword>